<sequence length="96" mass="11617">MNPIYVYGLIFYGIYMILSFFLFRKLKYNILRKSILFFIILFIINLASLFINSLITYDDKYYGLVIAYSIMIMDSFIISTFLSFLIYLFFKKYLLK</sequence>
<dbReference type="Proteomes" id="UP000237056">
    <property type="component" value="Unassembled WGS sequence"/>
</dbReference>
<reference evidence="2 3" key="1">
    <citation type="submission" date="2018-01" db="EMBL/GenBank/DDBJ databases">
        <title>Genomic Encyclopedia of Type Strains, Phase I: the one thousand microbial genomes (KMG-I) project.</title>
        <authorList>
            <person name="Goeker M."/>
        </authorList>
    </citation>
    <scope>NUCLEOTIDE SEQUENCE [LARGE SCALE GENOMIC DNA]</scope>
    <source>
        <strain evidence="2 3">DSM 17960</strain>
    </source>
</reference>
<dbReference type="EMBL" id="PQNY01000023">
    <property type="protein sequence ID" value="POS00772.1"/>
    <property type="molecule type" value="Genomic_DNA"/>
</dbReference>
<proteinExistence type="predicted"/>
<feature type="transmembrane region" description="Helical" evidence="1">
    <location>
        <begin position="35"/>
        <end position="55"/>
    </location>
</feature>
<comment type="caution">
    <text evidence="2">The sequence shown here is derived from an EMBL/GenBank/DDBJ whole genome shotgun (WGS) entry which is preliminary data.</text>
</comment>
<feature type="transmembrane region" description="Helical" evidence="1">
    <location>
        <begin position="6"/>
        <end position="23"/>
    </location>
</feature>
<gene>
    <name evidence="2" type="ORF">Q361_1237</name>
</gene>
<protein>
    <submittedName>
        <fullName evidence="2">Uncharacterized protein</fullName>
    </submittedName>
</protein>
<name>A0A2S4N4V4_9FLAO</name>
<evidence type="ECO:0000256" key="1">
    <source>
        <dbReference type="SAM" id="Phobius"/>
    </source>
</evidence>
<keyword evidence="1" id="KW-0472">Membrane</keyword>
<organism evidence="2 3">
    <name type="scientific">Flavobacterium croceum DSM 17960</name>
    <dbReference type="NCBI Taxonomy" id="1121886"/>
    <lineage>
        <taxon>Bacteria</taxon>
        <taxon>Pseudomonadati</taxon>
        <taxon>Bacteroidota</taxon>
        <taxon>Flavobacteriia</taxon>
        <taxon>Flavobacteriales</taxon>
        <taxon>Flavobacteriaceae</taxon>
        <taxon>Flavobacterium</taxon>
    </lineage>
</organism>
<evidence type="ECO:0000313" key="2">
    <source>
        <dbReference type="EMBL" id="POS00772.1"/>
    </source>
</evidence>
<dbReference type="AlphaFoldDB" id="A0A2S4N4V4"/>
<evidence type="ECO:0000313" key="3">
    <source>
        <dbReference type="Proteomes" id="UP000237056"/>
    </source>
</evidence>
<keyword evidence="3" id="KW-1185">Reference proteome</keyword>
<feature type="transmembrane region" description="Helical" evidence="1">
    <location>
        <begin position="61"/>
        <end position="90"/>
    </location>
</feature>
<accession>A0A2S4N4V4</accession>
<keyword evidence="1" id="KW-0812">Transmembrane</keyword>
<keyword evidence="1" id="KW-1133">Transmembrane helix</keyword>